<name>A0A699YGF6_HAELA</name>
<dbReference type="Proteomes" id="UP000485058">
    <property type="component" value="Unassembled WGS sequence"/>
</dbReference>
<dbReference type="EMBL" id="BLLF01000216">
    <property type="protein sequence ID" value="GFH09207.1"/>
    <property type="molecule type" value="Genomic_DNA"/>
</dbReference>
<reference evidence="1 2" key="1">
    <citation type="submission" date="2020-02" db="EMBL/GenBank/DDBJ databases">
        <title>Draft genome sequence of Haematococcus lacustris strain NIES-144.</title>
        <authorList>
            <person name="Morimoto D."/>
            <person name="Nakagawa S."/>
            <person name="Yoshida T."/>
            <person name="Sawayama S."/>
        </authorList>
    </citation>
    <scope>NUCLEOTIDE SEQUENCE [LARGE SCALE GENOMIC DNA]</scope>
    <source>
        <strain evidence="1 2">NIES-144</strain>
    </source>
</reference>
<comment type="caution">
    <text evidence="1">The sequence shown here is derived from an EMBL/GenBank/DDBJ whole genome shotgun (WGS) entry which is preliminary data.</text>
</comment>
<dbReference type="InterPro" id="IPR036322">
    <property type="entry name" value="WD40_repeat_dom_sf"/>
</dbReference>
<dbReference type="SUPFAM" id="SSF50978">
    <property type="entry name" value="WD40 repeat-like"/>
    <property type="match status" value="1"/>
</dbReference>
<accession>A0A699YGF6</accession>
<dbReference type="InterPro" id="IPR015943">
    <property type="entry name" value="WD40/YVTN_repeat-like_dom_sf"/>
</dbReference>
<dbReference type="AlphaFoldDB" id="A0A699YGF6"/>
<dbReference type="Gene3D" id="2.130.10.10">
    <property type="entry name" value="YVTN repeat-like/Quinoprotein amine dehydrogenase"/>
    <property type="match status" value="1"/>
</dbReference>
<sequence length="130" mass="13869">MPFMLIKCNVQCRVWDLDQGTCKSTLKAAAVGKVALSSDGRVFSSSTANAIRMWPLEDVAQACNATPPVAVAQSTDGELVEVLRSDDQQVLGALVLTQKAILSTLSITNDRIAVFAADGRLLVYQLSISV</sequence>
<proteinExistence type="predicted"/>
<organism evidence="1 2">
    <name type="scientific">Haematococcus lacustris</name>
    <name type="common">Green alga</name>
    <name type="synonym">Haematococcus pluvialis</name>
    <dbReference type="NCBI Taxonomy" id="44745"/>
    <lineage>
        <taxon>Eukaryota</taxon>
        <taxon>Viridiplantae</taxon>
        <taxon>Chlorophyta</taxon>
        <taxon>core chlorophytes</taxon>
        <taxon>Chlorophyceae</taxon>
        <taxon>CS clade</taxon>
        <taxon>Chlamydomonadales</taxon>
        <taxon>Haematococcaceae</taxon>
        <taxon>Haematococcus</taxon>
    </lineage>
</organism>
<evidence type="ECO:0000313" key="2">
    <source>
        <dbReference type="Proteomes" id="UP000485058"/>
    </source>
</evidence>
<gene>
    <name evidence="1" type="ORF">HaLaN_04308</name>
</gene>
<keyword evidence="2" id="KW-1185">Reference proteome</keyword>
<protein>
    <recommendedName>
        <fullName evidence="3">WD_REPEATS_REGION domain-containing protein</fullName>
    </recommendedName>
</protein>
<evidence type="ECO:0000313" key="1">
    <source>
        <dbReference type="EMBL" id="GFH09207.1"/>
    </source>
</evidence>
<evidence type="ECO:0008006" key="3">
    <source>
        <dbReference type="Google" id="ProtNLM"/>
    </source>
</evidence>